<proteinExistence type="predicted"/>
<evidence type="ECO:0000259" key="1">
    <source>
        <dbReference type="Pfam" id="PF09722"/>
    </source>
</evidence>
<evidence type="ECO:0000313" key="3">
    <source>
        <dbReference type="EMBL" id="ACO32467.1"/>
    </source>
</evidence>
<dbReference type="InParanoid" id="C1F6L5"/>
<dbReference type="AlphaFoldDB" id="C1F6L5"/>
<dbReference type="HOGENOM" id="CLU_123925_0_1_0"/>
<feature type="domain" description="Antitoxin Xre/MbcA/ParS-like toxin-binding" evidence="1">
    <location>
        <begin position="87"/>
        <end position="125"/>
    </location>
</feature>
<dbReference type="eggNOG" id="COG5606">
    <property type="taxonomic scope" value="Bacteria"/>
</dbReference>
<reference evidence="3 4" key="1">
    <citation type="journal article" date="2009" name="Appl. Environ. Microbiol.">
        <title>Three genomes from the phylum Acidobacteria provide insight into the lifestyles of these microorganisms in soils.</title>
        <authorList>
            <person name="Ward N.L."/>
            <person name="Challacombe J.F."/>
            <person name="Janssen P.H."/>
            <person name="Henrissat B."/>
            <person name="Coutinho P.M."/>
            <person name="Wu M."/>
            <person name="Xie G."/>
            <person name="Haft D.H."/>
            <person name="Sait M."/>
            <person name="Badger J."/>
            <person name="Barabote R.D."/>
            <person name="Bradley B."/>
            <person name="Brettin T.S."/>
            <person name="Brinkac L.M."/>
            <person name="Bruce D."/>
            <person name="Creasy T."/>
            <person name="Daugherty S.C."/>
            <person name="Davidsen T.M."/>
            <person name="DeBoy R.T."/>
            <person name="Detter J.C."/>
            <person name="Dodson R.J."/>
            <person name="Durkin A.S."/>
            <person name="Ganapathy A."/>
            <person name="Gwinn-Giglio M."/>
            <person name="Han C.S."/>
            <person name="Khouri H."/>
            <person name="Kiss H."/>
            <person name="Kothari S.P."/>
            <person name="Madupu R."/>
            <person name="Nelson K.E."/>
            <person name="Nelson W.C."/>
            <person name="Paulsen I."/>
            <person name="Penn K."/>
            <person name="Ren Q."/>
            <person name="Rosovitz M.J."/>
            <person name="Selengut J.D."/>
            <person name="Shrivastava S."/>
            <person name="Sullivan S.A."/>
            <person name="Tapia R."/>
            <person name="Thompson L.S."/>
            <person name="Watkins K.L."/>
            <person name="Yang Q."/>
            <person name="Yu C."/>
            <person name="Zafar N."/>
            <person name="Zhou L."/>
            <person name="Kuske C.R."/>
        </authorList>
    </citation>
    <scope>NUCLEOTIDE SEQUENCE [LARGE SCALE GENOMIC DNA]</scope>
    <source>
        <strain evidence="4">ATCC 51196 / DSM 11244 / BCRC 80197 / JCM 7670 / NBRC 15755 / NCIMB 13165 / 161</strain>
    </source>
</reference>
<evidence type="ECO:0000313" key="4">
    <source>
        <dbReference type="Proteomes" id="UP000002207"/>
    </source>
</evidence>
<gene>
    <name evidence="3" type="ordered locus">ACP_1520</name>
</gene>
<sequence length="129" mass="14322">METLPNLSDPSERARLSRSAIDGFFSIVQLWGLPVEIAAQLLGGVPRSTLYRLKSSAGTRTIDQLTRISYIIGIYKALHILLPKPLADTWMTRPNDHSLFGGRTPLEYVLQHGMPGLHQVRSLLDSSIV</sequence>
<dbReference type="InterPro" id="IPR046847">
    <property type="entry name" value="Xre-like_HTH"/>
</dbReference>
<organism evidence="3 4">
    <name type="scientific">Acidobacterium capsulatum (strain ATCC 51196 / DSM 11244 / BCRC 80197 / JCM 7670 / NBRC 15755 / NCIMB 13165 / 161)</name>
    <dbReference type="NCBI Taxonomy" id="240015"/>
    <lineage>
        <taxon>Bacteria</taxon>
        <taxon>Pseudomonadati</taxon>
        <taxon>Acidobacteriota</taxon>
        <taxon>Terriglobia</taxon>
        <taxon>Terriglobales</taxon>
        <taxon>Acidobacteriaceae</taxon>
        <taxon>Acidobacterium</taxon>
    </lineage>
</organism>
<dbReference type="EMBL" id="CP001472">
    <property type="protein sequence ID" value="ACO32467.1"/>
    <property type="molecule type" value="Genomic_DNA"/>
</dbReference>
<name>C1F6L5_ACIC5</name>
<accession>C1F6L5</accession>
<evidence type="ECO:0000259" key="2">
    <source>
        <dbReference type="Pfam" id="PF20432"/>
    </source>
</evidence>
<dbReference type="Proteomes" id="UP000002207">
    <property type="component" value="Chromosome"/>
</dbReference>
<protein>
    <submittedName>
        <fullName evidence="3">Uncharacterized protein</fullName>
    </submittedName>
</protein>
<feature type="domain" description="Antitoxin Xre-like helix-turn-helix" evidence="2">
    <location>
        <begin position="23"/>
        <end position="72"/>
    </location>
</feature>
<dbReference type="Pfam" id="PF09722">
    <property type="entry name" value="Xre_MbcA_ParS_C"/>
    <property type="match status" value="1"/>
</dbReference>
<dbReference type="KEGG" id="aca:ACP_1520"/>
<keyword evidence="4" id="KW-1185">Reference proteome</keyword>
<dbReference type="STRING" id="240015.ACP_1520"/>
<dbReference type="InterPro" id="IPR024467">
    <property type="entry name" value="Xre/MbcA/ParS-like_toxin-bd"/>
</dbReference>
<dbReference type="GO" id="GO:0003677">
    <property type="term" value="F:DNA binding"/>
    <property type="evidence" value="ECO:0007669"/>
    <property type="project" value="InterPro"/>
</dbReference>
<dbReference type="Pfam" id="PF20432">
    <property type="entry name" value="Xre-like-HTH"/>
    <property type="match status" value="1"/>
</dbReference>